<evidence type="ECO:0000256" key="2">
    <source>
        <dbReference type="ARBA" id="ARBA00009288"/>
    </source>
</evidence>
<dbReference type="GO" id="GO:0009055">
    <property type="term" value="F:electron transfer activity"/>
    <property type="evidence" value="ECO:0007669"/>
    <property type="project" value="InterPro"/>
</dbReference>
<evidence type="ECO:0000256" key="1">
    <source>
        <dbReference type="ARBA" id="ARBA00004196"/>
    </source>
</evidence>
<keyword evidence="12" id="KW-1133">Transmembrane helix</keyword>
<evidence type="ECO:0000256" key="10">
    <source>
        <dbReference type="ARBA" id="ARBA00049131"/>
    </source>
</evidence>
<dbReference type="EMBL" id="MHFR01000053">
    <property type="protein sequence ID" value="OGW96085.1"/>
    <property type="molecule type" value="Genomic_DNA"/>
</dbReference>
<evidence type="ECO:0000259" key="13">
    <source>
        <dbReference type="PROSITE" id="PS51007"/>
    </source>
</evidence>
<dbReference type="AlphaFoldDB" id="A0A1G1KTB6"/>
<keyword evidence="12" id="KW-0472">Membrane</keyword>
<dbReference type="Gene3D" id="1.10.1130.10">
    <property type="entry name" value="Flavocytochrome C3, Chain A"/>
    <property type="match status" value="1"/>
</dbReference>
<evidence type="ECO:0000256" key="5">
    <source>
        <dbReference type="ARBA" id="ARBA00022723"/>
    </source>
</evidence>
<keyword evidence="7" id="KW-0106">Calcium</keyword>
<dbReference type="Gene3D" id="1.20.140.10">
    <property type="entry name" value="Butyryl-CoA Dehydrogenase, subunit A, domain 3"/>
    <property type="match status" value="1"/>
</dbReference>
<evidence type="ECO:0000256" key="12">
    <source>
        <dbReference type="SAM" id="Phobius"/>
    </source>
</evidence>
<proteinExistence type="inferred from homology"/>
<dbReference type="PANTHER" id="PTHR30633">
    <property type="entry name" value="CYTOCHROME C-552 RESPIRATORY NITRITE REDUCTASE"/>
    <property type="match status" value="1"/>
</dbReference>
<evidence type="ECO:0000256" key="3">
    <source>
        <dbReference type="ARBA" id="ARBA00011887"/>
    </source>
</evidence>
<comment type="subcellular location">
    <subcellularLocation>
        <location evidence="1">Cell envelope</location>
    </subcellularLocation>
</comment>
<feature type="domain" description="Cytochrome c" evidence="13">
    <location>
        <begin position="151"/>
        <end position="264"/>
    </location>
</feature>
<keyword evidence="6" id="KW-0732">Signal</keyword>
<accession>A0A1G1KTB6</accession>
<sequence length="456" mass="52123">MKSFFSYLLVMVLAALVTGLLIAFLLNIRDRKEEAKSRHVEVAQLSEDTIDPKIWGQNFPREYDGYKKTSIGTHTQYGGSEGISKLEQDPRLKIIFAGYAFGVDYNPRRGHYYSLEDQKETLRTKKFNQTGSCLHCHVGGIKQIYEKVGNGDVQAGFEQVSAMPLKDAWQYADHPVACTDCHDPKTMELRVTRPGFSKGIKALKEKEGIKDYNPNTSASRQEMRTYVCAQCHVEYYCGSKETLFYPWNNGLKVEEIEDYYNNYKFKDGHRFFDWKHEITGAEVLKAQHPEFELWSQGVHSKSGVACADCHMPYVREGATKITDHYVRSPLLNVSRACLQCHHFTEKDMLDRVENIQNQTRKLLDRSEDALVALINKVAEAKKRGALEKDLAAIYELQRKAQWREDFINAENSMGFHAPQEAARILAESIDYARQGEVLVQTLLNQAPAQQKEEAAK</sequence>
<evidence type="ECO:0000256" key="7">
    <source>
        <dbReference type="ARBA" id="ARBA00022837"/>
    </source>
</evidence>
<evidence type="ECO:0000256" key="4">
    <source>
        <dbReference type="ARBA" id="ARBA00022617"/>
    </source>
</evidence>
<comment type="catalytic activity">
    <reaction evidence="10">
        <text>6 Fe(III)-[cytochrome c] + NH4(+) + 2 H2O = 6 Fe(II)-[cytochrome c] + nitrite + 8 H(+)</text>
        <dbReference type="Rhea" id="RHEA:13089"/>
        <dbReference type="Rhea" id="RHEA-COMP:10350"/>
        <dbReference type="Rhea" id="RHEA-COMP:14399"/>
        <dbReference type="ChEBI" id="CHEBI:15377"/>
        <dbReference type="ChEBI" id="CHEBI:15378"/>
        <dbReference type="ChEBI" id="CHEBI:16301"/>
        <dbReference type="ChEBI" id="CHEBI:28938"/>
        <dbReference type="ChEBI" id="CHEBI:29033"/>
        <dbReference type="ChEBI" id="CHEBI:29034"/>
        <dbReference type="EC" id="1.7.2.2"/>
    </reaction>
</comment>
<organism evidence="14 15">
    <name type="scientific">Candidatus Danuiimicrobium aquiferis</name>
    <dbReference type="NCBI Taxonomy" id="1801832"/>
    <lineage>
        <taxon>Bacteria</taxon>
        <taxon>Pseudomonadati</taxon>
        <taxon>Candidatus Omnitrophota</taxon>
        <taxon>Candidatus Danuiimicrobium</taxon>
    </lineage>
</organism>
<dbReference type="InterPro" id="IPR036280">
    <property type="entry name" value="Multihaem_cyt_sf"/>
</dbReference>
<comment type="similarity">
    <text evidence="2">Belongs to the cytochrome c-552 family.</text>
</comment>
<dbReference type="GO" id="GO:0042279">
    <property type="term" value="F:nitrite reductase (cytochrome, ammonia-forming) activity"/>
    <property type="evidence" value="ECO:0007669"/>
    <property type="project" value="UniProtKB-EC"/>
</dbReference>
<name>A0A1G1KTB6_9BACT</name>
<dbReference type="PANTHER" id="PTHR30633:SF0">
    <property type="entry name" value="CYTOCHROME C-552"/>
    <property type="match status" value="1"/>
</dbReference>
<evidence type="ECO:0000256" key="11">
    <source>
        <dbReference type="PROSITE-ProRule" id="PRU00433"/>
    </source>
</evidence>
<dbReference type="GO" id="GO:0030288">
    <property type="term" value="C:outer membrane-bounded periplasmic space"/>
    <property type="evidence" value="ECO:0007669"/>
    <property type="project" value="TreeGrafter"/>
</dbReference>
<dbReference type="GO" id="GO:0019645">
    <property type="term" value="P:anaerobic electron transport chain"/>
    <property type="evidence" value="ECO:0007669"/>
    <property type="project" value="TreeGrafter"/>
</dbReference>
<gene>
    <name evidence="14" type="ORF">A3G33_01860</name>
</gene>
<keyword evidence="5 11" id="KW-0479">Metal-binding</keyword>
<keyword evidence="9 11" id="KW-0408">Iron</keyword>
<dbReference type="InterPro" id="IPR009056">
    <property type="entry name" value="Cyt_c-like_dom"/>
</dbReference>
<keyword evidence="12" id="KW-0812">Transmembrane</keyword>
<dbReference type="SUPFAM" id="SSF48695">
    <property type="entry name" value="Multiheme cytochromes"/>
    <property type="match status" value="1"/>
</dbReference>
<dbReference type="InterPro" id="IPR003321">
    <property type="entry name" value="Cyt_c552"/>
</dbReference>
<protein>
    <recommendedName>
        <fullName evidence="3">nitrite reductase (cytochrome; ammonia-forming)</fullName>
        <ecNumber evidence="3">1.7.2.2</ecNumber>
    </recommendedName>
</protein>
<dbReference type="GO" id="GO:0046872">
    <property type="term" value="F:metal ion binding"/>
    <property type="evidence" value="ECO:0007669"/>
    <property type="project" value="UniProtKB-KW"/>
</dbReference>
<feature type="transmembrane region" description="Helical" evidence="12">
    <location>
        <begin position="6"/>
        <end position="28"/>
    </location>
</feature>
<evidence type="ECO:0000256" key="6">
    <source>
        <dbReference type="ARBA" id="ARBA00022729"/>
    </source>
</evidence>
<dbReference type="EC" id="1.7.2.2" evidence="3"/>
<reference evidence="14 15" key="1">
    <citation type="journal article" date="2016" name="Nat. Commun.">
        <title>Thousands of microbial genomes shed light on interconnected biogeochemical processes in an aquifer system.</title>
        <authorList>
            <person name="Anantharaman K."/>
            <person name="Brown C.T."/>
            <person name="Hug L.A."/>
            <person name="Sharon I."/>
            <person name="Castelle C.J."/>
            <person name="Probst A.J."/>
            <person name="Thomas B.C."/>
            <person name="Singh A."/>
            <person name="Wilkins M.J."/>
            <person name="Karaoz U."/>
            <person name="Brodie E.L."/>
            <person name="Williams K.H."/>
            <person name="Hubbard S.S."/>
            <person name="Banfield J.F."/>
        </authorList>
    </citation>
    <scope>NUCLEOTIDE SEQUENCE [LARGE SCALE GENOMIC DNA]</scope>
</reference>
<dbReference type="PIRSF" id="PIRSF000243">
    <property type="entry name" value="Cyt_c552"/>
    <property type="match status" value="1"/>
</dbReference>
<evidence type="ECO:0000313" key="15">
    <source>
        <dbReference type="Proteomes" id="UP000178187"/>
    </source>
</evidence>
<dbReference type="Pfam" id="PF02335">
    <property type="entry name" value="Cytochrom_C552"/>
    <property type="match status" value="1"/>
</dbReference>
<dbReference type="CDD" id="cd00548">
    <property type="entry name" value="NrfA-like"/>
    <property type="match status" value="1"/>
</dbReference>
<evidence type="ECO:0000256" key="8">
    <source>
        <dbReference type="ARBA" id="ARBA00023002"/>
    </source>
</evidence>
<dbReference type="PROSITE" id="PS51007">
    <property type="entry name" value="CYTC"/>
    <property type="match status" value="1"/>
</dbReference>
<dbReference type="GO" id="GO:0020037">
    <property type="term" value="F:heme binding"/>
    <property type="evidence" value="ECO:0007669"/>
    <property type="project" value="InterPro"/>
</dbReference>
<evidence type="ECO:0000256" key="9">
    <source>
        <dbReference type="ARBA" id="ARBA00023004"/>
    </source>
</evidence>
<comment type="caution">
    <text evidence="14">The sequence shown here is derived from an EMBL/GenBank/DDBJ whole genome shotgun (WGS) entry which is preliminary data.</text>
</comment>
<dbReference type="Proteomes" id="UP000178187">
    <property type="component" value="Unassembled WGS sequence"/>
</dbReference>
<evidence type="ECO:0000313" key="14">
    <source>
        <dbReference type="EMBL" id="OGW96085.1"/>
    </source>
</evidence>
<keyword evidence="4 11" id="KW-0349">Heme</keyword>
<keyword evidence="8" id="KW-0560">Oxidoreductase</keyword>